<protein>
    <submittedName>
        <fullName evidence="2">Uncharacterized protein</fullName>
    </submittedName>
</protein>
<feature type="compositionally biased region" description="Polar residues" evidence="1">
    <location>
        <begin position="86"/>
        <end position="95"/>
    </location>
</feature>
<evidence type="ECO:0000256" key="1">
    <source>
        <dbReference type="SAM" id="MobiDB-lite"/>
    </source>
</evidence>
<evidence type="ECO:0000313" key="6">
    <source>
        <dbReference type="Proteomes" id="UP000440367"/>
    </source>
</evidence>
<dbReference type="Proteomes" id="UP000429523">
    <property type="component" value="Unassembled WGS sequence"/>
</dbReference>
<name>A0A6A3E6S1_9STRA</name>
<feature type="compositionally biased region" description="Pro residues" evidence="1">
    <location>
        <begin position="8"/>
        <end position="21"/>
    </location>
</feature>
<organism evidence="2 5">
    <name type="scientific">Phytophthora fragariae</name>
    <dbReference type="NCBI Taxonomy" id="53985"/>
    <lineage>
        <taxon>Eukaryota</taxon>
        <taxon>Sar</taxon>
        <taxon>Stramenopiles</taxon>
        <taxon>Oomycota</taxon>
        <taxon>Peronosporomycetes</taxon>
        <taxon>Peronosporales</taxon>
        <taxon>Peronosporaceae</taxon>
        <taxon>Phytophthora</taxon>
    </lineage>
</organism>
<evidence type="ECO:0000313" key="2">
    <source>
        <dbReference type="EMBL" id="KAE8929454.1"/>
    </source>
</evidence>
<feature type="region of interest" description="Disordered" evidence="1">
    <location>
        <begin position="1"/>
        <end position="95"/>
    </location>
</feature>
<evidence type="ECO:0000313" key="4">
    <source>
        <dbReference type="EMBL" id="KAE9204833.1"/>
    </source>
</evidence>
<dbReference type="EMBL" id="QXGF01001515">
    <property type="protein sequence ID" value="KAE8929454.1"/>
    <property type="molecule type" value="Genomic_DNA"/>
</dbReference>
<evidence type="ECO:0000313" key="7">
    <source>
        <dbReference type="Proteomes" id="UP000460718"/>
    </source>
</evidence>
<proteinExistence type="predicted"/>
<reference evidence="5 6" key="1">
    <citation type="submission" date="2018-08" db="EMBL/GenBank/DDBJ databases">
        <title>Genomic investigation of the strawberry pathogen Phytophthora fragariae indicates pathogenicity is determined by transcriptional variation in three key races.</title>
        <authorList>
            <person name="Adams T.M."/>
            <person name="Armitage A.D."/>
            <person name="Sobczyk M.K."/>
            <person name="Bates H.J."/>
            <person name="Dunwell J.M."/>
            <person name="Nellist C.F."/>
            <person name="Harrison R.J."/>
        </authorList>
    </citation>
    <scope>NUCLEOTIDE SEQUENCE [LARGE SCALE GENOMIC DNA]</scope>
    <source>
        <strain evidence="4 6">BC-1</strain>
        <strain evidence="2 5">NOV-9</strain>
        <strain evidence="3 7">SCRP245</strain>
    </source>
</reference>
<feature type="compositionally biased region" description="Basic and acidic residues" evidence="1">
    <location>
        <begin position="67"/>
        <end position="81"/>
    </location>
</feature>
<gene>
    <name evidence="4" type="ORF">PF002_g20512</name>
    <name evidence="2" type="ORF">PF009_g20428</name>
    <name evidence="3" type="ORF">PF011_g18857</name>
</gene>
<accession>A0A6A3E6S1</accession>
<dbReference type="EMBL" id="QXFW01001542">
    <property type="protein sequence ID" value="KAE8989228.1"/>
    <property type="molecule type" value="Genomic_DNA"/>
</dbReference>
<dbReference type="EMBL" id="QXGD01001498">
    <property type="protein sequence ID" value="KAE9204833.1"/>
    <property type="molecule type" value="Genomic_DNA"/>
</dbReference>
<evidence type="ECO:0000313" key="5">
    <source>
        <dbReference type="Proteomes" id="UP000429523"/>
    </source>
</evidence>
<comment type="caution">
    <text evidence="2">The sequence shown here is derived from an EMBL/GenBank/DDBJ whole genome shotgun (WGS) entry which is preliminary data.</text>
</comment>
<dbReference type="AlphaFoldDB" id="A0A6A3E6S1"/>
<evidence type="ECO:0000313" key="3">
    <source>
        <dbReference type="EMBL" id="KAE8989228.1"/>
    </source>
</evidence>
<dbReference type="Proteomes" id="UP000460718">
    <property type="component" value="Unassembled WGS sequence"/>
</dbReference>
<dbReference type="Proteomes" id="UP000440367">
    <property type="component" value="Unassembled WGS sequence"/>
</dbReference>
<sequence>MGQRPDAGPSPGPPDPEPGPLVGPEDPASPTARRQGVTGPRQERQASAAGPRSPDDESTGQMLGPDPADHQDSTNRTKMDAEDTDQVAQQAASVGTVSWGDKVRAHVPQQARITEERARSSHMLAGVWNPAHAKQLVATLTADWETISKSTMTAEERSMRQEALAPATASCDESVRAWTQREDAIIMAYLNGQLELPHPPNFLKEVLIGEHRALMEDMHEAYFNASLTAVIPATVRLSKNVAHATLVREIYNANTDKNTGQSMMRAL</sequence>